<gene>
    <name evidence="3" type="ORF">LHA_3114</name>
</gene>
<name>A0A0A8UTF7_LEGHA</name>
<dbReference type="KEGG" id="lha:LHA_3114"/>
<dbReference type="HOGENOM" id="CLU_2117955_0_0_6"/>
<dbReference type="EMBL" id="LN681225">
    <property type="protein sequence ID" value="CEK12100.1"/>
    <property type="molecule type" value="Genomic_DNA"/>
</dbReference>
<feature type="compositionally biased region" description="Low complexity" evidence="1">
    <location>
        <begin position="56"/>
        <end position="104"/>
    </location>
</feature>
<reference evidence="4" key="1">
    <citation type="submission" date="2014-09" db="EMBL/GenBank/DDBJ databases">
        <authorList>
            <person name="Gomez-Valero L."/>
        </authorList>
    </citation>
    <scope>NUCLEOTIDE SEQUENCE [LARGE SCALE GENOMIC DNA]</scope>
    <source>
        <strain evidence="4">ATCC35250</strain>
    </source>
</reference>
<keyword evidence="2" id="KW-0732">Signal</keyword>
<evidence type="ECO:0000256" key="1">
    <source>
        <dbReference type="SAM" id="MobiDB-lite"/>
    </source>
</evidence>
<dbReference type="OrthoDB" id="5654391at2"/>
<evidence type="ECO:0000313" key="4">
    <source>
        <dbReference type="Proteomes" id="UP000032803"/>
    </source>
</evidence>
<feature type="compositionally biased region" description="Polar residues" evidence="1">
    <location>
        <begin position="35"/>
        <end position="55"/>
    </location>
</feature>
<dbReference type="AlphaFoldDB" id="A0A0A8UTF7"/>
<feature type="region of interest" description="Disordered" evidence="1">
    <location>
        <begin position="35"/>
        <end position="114"/>
    </location>
</feature>
<dbReference type="PATRIC" id="fig|449.7.peg.1646"/>
<accession>A0A0A8UTF7</accession>
<dbReference type="Proteomes" id="UP000032803">
    <property type="component" value="Chromosome I"/>
</dbReference>
<evidence type="ECO:0000256" key="2">
    <source>
        <dbReference type="SAM" id="SignalP"/>
    </source>
</evidence>
<feature type="signal peptide" evidence="2">
    <location>
        <begin position="1"/>
        <end position="23"/>
    </location>
</feature>
<feature type="chain" id="PRO_5009754322" description="Lipoprotein" evidence="2">
    <location>
        <begin position="24"/>
        <end position="114"/>
    </location>
</feature>
<dbReference type="RefSeq" id="WP_045107178.1">
    <property type="nucleotide sequence ID" value="NZ_LN681225.1"/>
</dbReference>
<keyword evidence="4" id="KW-1185">Reference proteome</keyword>
<sequence length="114" mass="11288">MKKNLILSSVTGALISSTLLLTACQGIEQLFTDSPARSAQPSYGTSNQHTTTVYQSGASNSSASRATSGSSTANSANTSSSGSSSASTATEPTTQAAKKTAGTAVPLEAPTVGQ</sequence>
<organism evidence="3 4">
    <name type="scientific">Legionella hackeliae</name>
    <dbReference type="NCBI Taxonomy" id="449"/>
    <lineage>
        <taxon>Bacteria</taxon>
        <taxon>Pseudomonadati</taxon>
        <taxon>Pseudomonadota</taxon>
        <taxon>Gammaproteobacteria</taxon>
        <taxon>Legionellales</taxon>
        <taxon>Legionellaceae</taxon>
        <taxon>Legionella</taxon>
    </lineage>
</organism>
<dbReference type="PROSITE" id="PS51257">
    <property type="entry name" value="PROKAR_LIPOPROTEIN"/>
    <property type="match status" value="1"/>
</dbReference>
<proteinExistence type="predicted"/>
<evidence type="ECO:0008006" key="5">
    <source>
        <dbReference type="Google" id="ProtNLM"/>
    </source>
</evidence>
<dbReference type="STRING" id="449.LHA_3114"/>
<protein>
    <recommendedName>
        <fullName evidence="5">Lipoprotein</fullName>
    </recommendedName>
</protein>
<evidence type="ECO:0000313" key="3">
    <source>
        <dbReference type="EMBL" id="CEK12100.1"/>
    </source>
</evidence>